<dbReference type="OrthoDB" id="323463at2"/>
<dbReference type="KEGG" id="woc:BA177_01185"/>
<dbReference type="EMBL" id="CP016268">
    <property type="protein sequence ID" value="ANO50017.1"/>
    <property type="molecule type" value="Genomic_DNA"/>
</dbReference>
<reference evidence="2 3" key="1">
    <citation type="submission" date="2016-06" db="EMBL/GenBank/DDBJ databases">
        <title>Complete genome sequence of a deep-branching marine Gamma Proteobacterium Woeseia oceani type strain XK5.</title>
        <authorList>
            <person name="Mu D."/>
            <person name="Du Z."/>
        </authorList>
    </citation>
    <scope>NUCLEOTIDE SEQUENCE [LARGE SCALE GENOMIC DNA]</scope>
    <source>
        <strain evidence="2 3">XK5</strain>
    </source>
</reference>
<dbReference type="Gene3D" id="3.40.50.150">
    <property type="entry name" value="Vaccinia Virus protein VP39"/>
    <property type="match status" value="1"/>
</dbReference>
<sequence length="210" mass="23096">MSDKGYWERHARNYDASLRWVLGRPLPRMLHLASEAVRGREKMLEVAAGTGIVTAAIARTSRSIIATDYAAAMVESLKRRIQEAELENVTCEQADIYALPYPEGEFDAVVAANVLHLVPNLAEAFHAIRKVAAPGAILVAPTFCHDQTKSSWLVSRLLALTGFPGHRRFTAQSLRDAFEQAGVRITQFELLPGLIPVAFVVGNFMSPPQT</sequence>
<evidence type="ECO:0000259" key="1">
    <source>
        <dbReference type="Pfam" id="PF08241"/>
    </source>
</evidence>
<dbReference type="AlphaFoldDB" id="A0A193LBY5"/>
<dbReference type="InterPro" id="IPR013216">
    <property type="entry name" value="Methyltransf_11"/>
</dbReference>
<dbReference type="GO" id="GO:0032259">
    <property type="term" value="P:methylation"/>
    <property type="evidence" value="ECO:0007669"/>
    <property type="project" value="UniProtKB-KW"/>
</dbReference>
<keyword evidence="3" id="KW-1185">Reference proteome</keyword>
<keyword evidence="2" id="KW-0489">Methyltransferase</keyword>
<name>A0A193LBY5_9GAMM</name>
<dbReference type="PANTHER" id="PTHR43861">
    <property type="entry name" value="TRANS-ACONITATE 2-METHYLTRANSFERASE-RELATED"/>
    <property type="match status" value="1"/>
</dbReference>
<dbReference type="CDD" id="cd02440">
    <property type="entry name" value="AdoMet_MTases"/>
    <property type="match status" value="1"/>
</dbReference>
<protein>
    <submittedName>
        <fullName evidence="2">SAM-dependent methyltransferase</fullName>
    </submittedName>
</protein>
<dbReference type="InterPro" id="IPR029063">
    <property type="entry name" value="SAM-dependent_MTases_sf"/>
</dbReference>
<evidence type="ECO:0000313" key="2">
    <source>
        <dbReference type="EMBL" id="ANO50017.1"/>
    </source>
</evidence>
<organism evidence="2 3">
    <name type="scientific">Woeseia oceani</name>
    <dbReference type="NCBI Taxonomy" id="1548547"/>
    <lineage>
        <taxon>Bacteria</taxon>
        <taxon>Pseudomonadati</taxon>
        <taxon>Pseudomonadota</taxon>
        <taxon>Gammaproteobacteria</taxon>
        <taxon>Woeseiales</taxon>
        <taxon>Woeseiaceae</taxon>
        <taxon>Woeseia</taxon>
    </lineage>
</organism>
<evidence type="ECO:0000313" key="3">
    <source>
        <dbReference type="Proteomes" id="UP000092695"/>
    </source>
</evidence>
<accession>A0A193LBY5</accession>
<dbReference type="GO" id="GO:0008757">
    <property type="term" value="F:S-adenosylmethionine-dependent methyltransferase activity"/>
    <property type="evidence" value="ECO:0007669"/>
    <property type="project" value="InterPro"/>
</dbReference>
<dbReference type="SUPFAM" id="SSF53335">
    <property type="entry name" value="S-adenosyl-L-methionine-dependent methyltransferases"/>
    <property type="match status" value="1"/>
</dbReference>
<feature type="domain" description="Methyltransferase type 11" evidence="1">
    <location>
        <begin position="44"/>
        <end position="139"/>
    </location>
</feature>
<dbReference type="RefSeq" id="WP_068612010.1">
    <property type="nucleotide sequence ID" value="NZ_CP016268.1"/>
</dbReference>
<gene>
    <name evidence="2" type="ORF">BA177_01185</name>
</gene>
<keyword evidence="2" id="KW-0808">Transferase</keyword>
<dbReference type="Proteomes" id="UP000092695">
    <property type="component" value="Chromosome"/>
</dbReference>
<proteinExistence type="predicted"/>
<dbReference type="Pfam" id="PF08241">
    <property type="entry name" value="Methyltransf_11"/>
    <property type="match status" value="1"/>
</dbReference>